<proteinExistence type="predicted"/>
<name>S8A0I7_DACHA</name>
<organism evidence="2 3">
    <name type="scientific">Dactylellina haptotyla (strain CBS 200.50)</name>
    <name type="common">Nematode-trapping fungus</name>
    <name type="synonym">Monacrosporium haptotylum</name>
    <dbReference type="NCBI Taxonomy" id="1284197"/>
    <lineage>
        <taxon>Eukaryota</taxon>
        <taxon>Fungi</taxon>
        <taxon>Dikarya</taxon>
        <taxon>Ascomycota</taxon>
        <taxon>Pezizomycotina</taxon>
        <taxon>Orbiliomycetes</taxon>
        <taxon>Orbiliales</taxon>
        <taxon>Orbiliaceae</taxon>
        <taxon>Dactylellina</taxon>
    </lineage>
</organism>
<gene>
    <name evidence="2" type="ORF">H072_9972</name>
</gene>
<evidence type="ECO:0000256" key="1">
    <source>
        <dbReference type="SAM" id="MobiDB-lite"/>
    </source>
</evidence>
<dbReference type="GO" id="GO:0008270">
    <property type="term" value="F:zinc ion binding"/>
    <property type="evidence" value="ECO:0007669"/>
    <property type="project" value="InterPro"/>
</dbReference>
<dbReference type="HOGENOM" id="CLU_025221_1_1_1"/>
<dbReference type="Proteomes" id="UP000015100">
    <property type="component" value="Unassembled WGS sequence"/>
</dbReference>
<evidence type="ECO:0008006" key="4">
    <source>
        <dbReference type="Google" id="ProtNLM"/>
    </source>
</evidence>
<dbReference type="GO" id="GO:0061630">
    <property type="term" value="F:ubiquitin protein ligase activity"/>
    <property type="evidence" value="ECO:0007669"/>
    <property type="project" value="InterPro"/>
</dbReference>
<protein>
    <recommendedName>
        <fullName evidence="4">Zinc finger PHD-type domain-containing protein</fullName>
    </recommendedName>
</protein>
<dbReference type="PANTHER" id="PTHR13513">
    <property type="entry name" value="E3 UBIQUITIN-PROTEIN LIGASE UBR7"/>
    <property type="match status" value="1"/>
</dbReference>
<reference evidence="2 3" key="1">
    <citation type="journal article" date="2013" name="PLoS Genet.">
        <title>Genomic mechanisms accounting for the adaptation to parasitism in nematode-trapping fungi.</title>
        <authorList>
            <person name="Meerupati T."/>
            <person name="Andersson K.M."/>
            <person name="Friman E."/>
            <person name="Kumar D."/>
            <person name="Tunlid A."/>
            <person name="Ahren D."/>
        </authorList>
    </citation>
    <scope>NUCLEOTIDE SEQUENCE [LARGE SCALE GENOMIC DNA]</scope>
    <source>
        <strain evidence="2 3">CBS 200.50</strain>
    </source>
</reference>
<dbReference type="GO" id="GO:0005737">
    <property type="term" value="C:cytoplasm"/>
    <property type="evidence" value="ECO:0007669"/>
    <property type="project" value="TreeGrafter"/>
</dbReference>
<dbReference type="InterPro" id="IPR040204">
    <property type="entry name" value="UBR7"/>
</dbReference>
<keyword evidence="3" id="KW-1185">Reference proteome</keyword>
<dbReference type="STRING" id="1284197.S8A0I7"/>
<dbReference type="AlphaFoldDB" id="S8A0I7"/>
<dbReference type="OrthoDB" id="5795902at2759"/>
<feature type="region of interest" description="Disordered" evidence="1">
    <location>
        <begin position="121"/>
        <end position="151"/>
    </location>
</feature>
<evidence type="ECO:0000313" key="2">
    <source>
        <dbReference type="EMBL" id="EPS36495.1"/>
    </source>
</evidence>
<accession>S8A0I7</accession>
<dbReference type="eggNOG" id="KOG2752">
    <property type="taxonomic scope" value="Eukaryota"/>
</dbReference>
<comment type="caution">
    <text evidence="2">The sequence shown here is derived from an EMBL/GenBank/DDBJ whole genome shotgun (WGS) entry which is preliminary data.</text>
</comment>
<sequence length="313" mass="35607">MFCENEQYEAEHESGTMYQCLLGDCCGEDWFHDRCIIGNQDIPSRHLLRHSSDSDGHNQEAADLDSDESKILEEFPNEDTFEYFICWKCVSGNPWLLDYIGNPGFLDPVIRKACNAHQQSDETTNVLSARKRKVNEVSPDSEADNSRSEKQATIIHPISTEIESVTTESVSFDCRLSKQAHLDLVKTQFSLFLRANFRDHMCRCGSCLERLSKHKFMLEEETTYEPPLDSDAAESTGHESLLDAGEKALSSIDRVRAIEGVIAYNVLKEKVKEFLQPFAEEKRVVRPEDVKRYFEELQAAPNTNQSTAPQGEL</sequence>
<dbReference type="PANTHER" id="PTHR13513:SF9">
    <property type="entry name" value="E3 UBIQUITIN-PROTEIN LIGASE UBR7-RELATED"/>
    <property type="match status" value="1"/>
</dbReference>
<dbReference type="EMBL" id="AQGS01000893">
    <property type="protein sequence ID" value="EPS36495.1"/>
    <property type="molecule type" value="Genomic_DNA"/>
</dbReference>
<reference evidence="3" key="2">
    <citation type="submission" date="2013-04" db="EMBL/GenBank/DDBJ databases">
        <title>Genomic mechanisms accounting for the adaptation to parasitism in nematode-trapping fungi.</title>
        <authorList>
            <person name="Ahren D.G."/>
        </authorList>
    </citation>
    <scope>NUCLEOTIDE SEQUENCE [LARGE SCALE GENOMIC DNA]</scope>
    <source>
        <strain evidence="3">CBS 200.50</strain>
    </source>
</reference>
<evidence type="ECO:0000313" key="3">
    <source>
        <dbReference type="Proteomes" id="UP000015100"/>
    </source>
</evidence>
<dbReference type="OMA" id="DCGTERQ"/>